<dbReference type="GO" id="GO:0008173">
    <property type="term" value="F:RNA methyltransferase activity"/>
    <property type="evidence" value="ECO:0007669"/>
    <property type="project" value="InterPro"/>
</dbReference>
<dbReference type="Pfam" id="PF22435">
    <property type="entry name" value="MRM3-like_sub_bind"/>
    <property type="match status" value="1"/>
</dbReference>
<dbReference type="Pfam" id="PF00588">
    <property type="entry name" value="SpoU_methylase"/>
    <property type="match status" value="1"/>
</dbReference>
<dbReference type="AlphaFoldDB" id="A0A1T4QWU8"/>
<organism evidence="5 6">
    <name type="scientific">Selenihalanaerobacter shriftii</name>
    <dbReference type="NCBI Taxonomy" id="142842"/>
    <lineage>
        <taxon>Bacteria</taxon>
        <taxon>Bacillati</taxon>
        <taxon>Bacillota</taxon>
        <taxon>Clostridia</taxon>
        <taxon>Halanaerobiales</taxon>
        <taxon>Halobacteroidaceae</taxon>
        <taxon>Selenihalanaerobacter</taxon>
    </lineage>
</organism>
<dbReference type="GO" id="GO:0032259">
    <property type="term" value="P:methylation"/>
    <property type="evidence" value="ECO:0007669"/>
    <property type="project" value="UniProtKB-KW"/>
</dbReference>
<dbReference type="GO" id="GO:0003723">
    <property type="term" value="F:RNA binding"/>
    <property type="evidence" value="ECO:0007669"/>
    <property type="project" value="InterPro"/>
</dbReference>
<comment type="similarity">
    <text evidence="1">Belongs to the class IV-like SAM-binding methyltransferase superfamily. RNA methyltransferase TrmH family.</text>
</comment>
<evidence type="ECO:0000313" key="5">
    <source>
        <dbReference type="EMBL" id="SKA08194.1"/>
    </source>
</evidence>
<dbReference type="RefSeq" id="WP_078811115.1">
    <property type="nucleotide sequence ID" value="NZ_FUWM01000034.1"/>
</dbReference>
<evidence type="ECO:0000259" key="4">
    <source>
        <dbReference type="SMART" id="SM00967"/>
    </source>
</evidence>
<keyword evidence="2 5" id="KW-0489">Methyltransferase</keyword>
<dbReference type="GO" id="GO:0006396">
    <property type="term" value="P:RNA processing"/>
    <property type="evidence" value="ECO:0007669"/>
    <property type="project" value="InterPro"/>
</dbReference>
<gene>
    <name evidence="5" type="ORF">SAMN02745118_02730</name>
</gene>
<protein>
    <submittedName>
        <fullName evidence="5">RNA methyltransferase, TrmH family</fullName>
    </submittedName>
</protein>
<evidence type="ECO:0000256" key="3">
    <source>
        <dbReference type="ARBA" id="ARBA00022679"/>
    </source>
</evidence>
<accession>A0A1T4QWU8</accession>
<dbReference type="STRING" id="142842.SAMN02745118_02730"/>
<dbReference type="SUPFAM" id="SSF55315">
    <property type="entry name" value="L30e-like"/>
    <property type="match status" value="1"/>
</dbReference>
<dbReference type="InterPro" id="IPR001537">
    <property type="entry name" value="SpoU_MeTrfase"/>
</dbReference>
<keyword evidence="3 5" id="KW-0808">Transferase</keyword>
<dbReference type="CDD" id="cd18095">
    <property type="entry name" value="SpoU-like_rRNA-MTase"/>
    <property type="match status" value="1"/>
</dbReference>
<sequence>MSGIISSAQNSKVKFLRSLYRKKYRRKHKKFLLEGSRIITEALKENVDIYQVFYSDQFLDRQSNKELINRLKSQTEVIQITDSLLKDIADTETPQGIIAIVNQPEFELNEFLADDNDFFLIIDQVQDPGNLGTIMRTADGAGVDGIFILKGTVDIYNLKNIRATMGSIFRLPIFNLDRPENIKEVLQTEDIQVVAGEITTNDYYYDLDYRKPTALVVGNEGSGIRNEVLDLVDHKVKIPLNSGIDSLNVAIATGVMLYEVVRQRKKSGE</sequence>
<dbReference type="Proteomes" id="UP000190625">
    <property type="component" value="Unassembled WGS sequence"/>
</dbReference>
<dbReference type="PANTHER" id="PTHR43191:SF2">
    <property type="entry name" value="RRNA METHYLTRANSFERASE 3, MITOCHONDRIAL"/>
    <property type="match status" value="1"/>
</dbReference>
<proteinExistence type="inferred from homology"/>
<dbReference type="EMBL" id="FUWM01000034">
    <property type="protein sequence ID" value="SKA08194.1"/>
    <property type="molecule type" value="Genomic_DNA"/>
</dbReference>
<dbReference type="OrthoDB" id="9794400at2"/>
<dbReference type="GO" id="GO:0005737">
    <property type="term" value="C:cytoplasm"/>
    <property type="evidence" value="ECO:0007669"/>
    <property type="project" value="UniProtKB-ARBA"/>
</dbReference>
<reference evidence="6" key="1">
    <citation type="submission" date="2017-02" db="EMBL/GenBank/DDBJ databases">
        <authorList>
            <person name="Varghese N."/>
            <person name="Submissions S."/>
        </authorList>
    </citation>
    <scope>NUCLEOTIDE SEQUENCE [LARGE SCALE GENOMIC DNA]</scope>
    <source>
        <strain evidence="6">ATCC BAA-73</strain>
    </source>
</reference>
<dbReference type="SMART" id="SM00967">
    <property type="entry name" value="SpoU_sub_bind"/>
    <property type="match status" value="1"/>
</dbReference>
<keyword evidence="6" id="KW-1185">Reference proteome</keyword>
<name>A0A1T4QWU8_9FIRM</name>
<dbReference type="PANTHER" id="PTHR43191">
    <property type="entry name" value="RRNA METHYLTRANSFERASE 3"/>
    <property type="match status" value="1"/>
</dbReference>
<dbReference type="InterPro" id="IPR029028">
    <property type="entry name" value="Alpha/beta_knot_MTases"/>
</dbReference>
<dbReference type="InterPro" id="IPR029064">
    <property type="entry name" value="Ribosomal_eL30-like_sf"/>
</dbReference>
<dbReference type="InterPro" id="IPR053888">
    <property type="entry name" value="MRM3-like_sub_bind"/>
</dbReference>
<dbReference type="Gene3D" id="3.40.1280.10">
    <property type="match status" value="1"/>
</dbReference>
<dbReference type="InterPro" id="IPR029026">
    <property type="entry name" value="tRNA_m1G_MTases_N"/>
</dbReference>
<dbReference type="Gene3D" id="3.30.1330.30">
    <property type="match status" value="1"/>
</dbReference>
<evidence type="ECO:0000313" key="6">
    <source>
        <dbReference type="Proteomes" id="UP000190625"/>
    </source>
</evidence>
<evidence type="ECO:0000256" key="2">
    <source>
        <dbReference type="ARBA" id="ARBA00022603"/>
    </source>
</evidence>
<dbReference type="InterPro" id="IPR013123">
    <property type="entry name" value="SpoU_subst-bd"/>
</dbReference>
<evidence type="ECO:0000256" key="1">
    <source>
        <dbReference type="ARBA" id="ARBA00007228"/>
    </source>
</evidence>
<dbReference type="SUPFAM" id="SSF75217">
    <property type="entry name" value="alpha/beta knot"/>
    <property type="match status" value="1"/>
</dbReference>
<feature type="domain" description="RNA 2-O ribose methyltransferase substrate binding" evidence="4">
    <location>
        <begin position="32"/>
        <end position="107"/>
    </location>
</feature>
<dbReference type="InterPro" id="IPR051259">
    <property type="entry name" value="rRNA_Methyltransferase"/>
</dbReference>